<dbReference type="EMBL" id="JAPJUH010000003">
    <property type="protein sequence ID" value="MCX3265570.1"/>
    <property type="molecule type" value="Genomic_DNA"/>
</dbReference>
<feature type="modified residue" description="4-aspartylphosphate" evidence="6">
    <location>
        <position position="53"/>
    </location>
</feature>
<keyword evidence="1 6" id="KW-0597">Phosphoprotein</keyword>
<evidence type="ECO:0000256" key="2">
    <source>
        <dbReference type="ARBA" id="ARBA00023012"/>
    </source>
</evidence>
<name>A0A9X3I9R6_9SPHI</name>
<protein>
    <submittedName>
        <fullName evidence="8">Response regulator transcription factor</fullName>
    </submittedName>
</protein>
<dbReference type="SMART" id="SM00448">
    <property type="entry name" value="REC"/>
    <property type="match status" value="1"/>
</dbReference>
<reference evidence="8" key="1">
    <citation type="submission" date="2022-11" db="EMBL/GenBank/DDBJ databases">
        <authorList>
            <person name="Graham C."/>
            <person name="Newman J.D."/>
        </authorList>
    </citation>
    <scope>NUCLEOTIDE SEQUENCE</scope>
    <source>
        <strain evidence="8">DSM 19486</strain>
    </source>
</reference>
<evidence type="ECO:0000256" key="4">
    <source>
        <dbReference type="ARBA" id="ARBA00023125"/>
    </source>
</evidence>
<dbReference type="InterPro" id="IPR039420">
    <property type="entry name" value="WalR-like"/>
</dbReference>
<dbReference type="RefSeq" id="WP_010602578.1">
    <property type="nucleotide sequence ID" value="NZ_JAPJUH010000003.1"/>
</dbReference>
<comment type="caution">
    <text evidence="8">The sequence shown here is derived from an EMBL/GenBank/DDBJ whole genome shotgun (WGS) entry which is preliminary data.</text>
</comment>
<evidence type="ECO:0000259" key="7">
    <source>
        <dbReference type="PROSITE" id="PS50110"/>
    </source>
</evidence>
<dbReference type="CDD" id="cd17574">
    <property type="entry name" value="REC_OmpR"/>
    <property type="match status" value="1"/>
</dbReference>
<dbReference type="GO" id="GO:0005829">
    <property type="term" value="C:cytosol"/>
    <property type="evidence" value="ECO:0007669"/>
    <property type="project" value="TreeGrafter"/>
</dbReference>
<dbReference type="GO" id="GO:0032993">
    <property type="term" value="C:protein-DNA complex"/>
    <property type="evidence" value="ECO:0007669"/>
    <property type="project" value="TreeGrafter"/>
</dbReference>
<dbReference type="GO" id="GO:0000156">
    <property type="term" value="F:phosphorelay response regulator activity"/>
    <property type="evidence" value="ECO:0007669"/>
    <property type="project" value="TreeGrafter"/>
</dbReference>
<keyword evidence="5" id="KW-0804">Transcription</keyword>
<dbReference type="PANTHER" id="PTHR48111:SF1">
    <property type="entry name" value="TWO-COMPONENT RESPONSE REGULATOR ORR33"/>
    <property type="match status" value="1"/>
</dbReference>
<feature type="domain" description="Response regulatory" evidence="7">
    <location>
        <begin position="4"/>
        <end position="120"/>
    </location>
</feature>
<gene>
    <name evidence="8" type="ORF">OQZ29_12485</name>
</gene>
<evidence type="ECO:0000256" key="1">
    <source>
        <dbReference type="ARBA" id="ARBA00022553"/>
    </source>
</evidence>
<accession>A0A9X3I9R6</accession>
<dbReference type="InterPro" id="IPR011006">
    <property type="entry name" value="CheY-like_superfamily"/>
</dbReference>
<keyword evidence="4" id="KW-0238">DNA-binding</keyword>
<evidence type="ECO:0000256" key="3">
    <source>
        <dbReference type="ARBA" id="ARBA00023015"/>
    </source>
</evidence>
<dbReference type="InterPro" id="IPR001789">
    <property type="entry name" value="Sig_transdc_resp-reg_receiver"/>
</dbReference>
<dbReference type="Gene3D" id="3.40.50.2300">
    <property type="match status" value="1"/>
</dbReference>
<dbReference type="GO" id="GO:0000976">
    <property type="term" value="F:transcription cis-regulatory region binding"/>
    <property type="evidence" value="ECO:0007669"/>
    <property type="project" value="TreeGrafter"/>
</dbReference>
<sequence length="127" mass="14278">MRDRVLIVDSEILINKFLESRLSKENMDVDVAFDGMQAVEKIKKNKYDLILTDLMLPYVAGVELIMNIKKSEYNHETPVVVLSSLTADDVIVDVLAIGAQDYIIKPFSINVVLAKIKQLIQLNKTAA</sequence>
<evidence type="ECO:0000313" key="8">
    <source>
        <dbReference type="EMBL" id="MCX3265570.1"/>
    </source>
</evidence>
<dbReference type="Pfam" id="PF00072">
    <property type="entry name" value="Response_reg"/>
    <property type="match status" value="1"/>
</dbReference>
<dbReference type="PROSITE" id="PS50110">
    <property type="entry name" value="RESPONSE_REGULATORY"/>
    <property type="match status" value="1"/>
</dbReference>
<dbReference type="SUPFAM" id="SSF52172">
    <property type="entry name" value="CheY-like"/>
    <property type="match status" value="1"/>
</dbReference>
<keyword evidence="9" id="KW-1185">Reference proteome</keyword>
<evidence type="ECO:0000256" key="5">
    <source>
        <dbReference type="ARBA" id="ARBA00023163"/>
    </source>
</evidence>
<dbReference type="Proteomes" id="UP001142592">
    <property type="component" value="Unassembled WGS sequence"/>
</dbReference>
<organism evidence="8 9">
    <name type="scientific">Pedobacter agri</name>
    <dbReference type="NCBI Taxonomy" id="454586"/>
    <lineage>
        <taxon>Bacteria</taxon>
        <taxon>Pseudomonadati</taxon>
        <taxon>Bacteroidota</taxon>
        <taxon>Sphingobacteriia</taxon>
        <taxon>Sphingobacteriales</taxon>
        <taxon>Sphingobacteriaceae</taxon>
        <taxon>Pedobacter</taxon>
    </lineage>
</organism>
<keyword evidence="3" id="KW-0805">Transcription regulation</keyword>
<dbReference type="AlphaFoldDB" id="A0A9X3I9R6"/>
<evidence type="ECO:0000256" key="6">
    <source>
        <dbReference type="PROSITE-ProRule" id="PRU00169"/>
    </source>
</evidence>
<proteinExistence type="predicted"/>
<dbReference type="GO" id="GO:0006355">
    <property type="term" value="P:regulation of DNA-templated transcription"/>
    <property type="evidence" value="ECO:0007669"/>
    <property type="project" value="TreeGrafter"/>
</dbReference>
<keyword evidence="2" id="KW-0902">Two-component regulatory system</keyword>
<dbReference type="PANTHER" id="PTHR48111">
    <property type="entry name" value="REGULATOR OF RPOS"/>
    <property type="match status" value="1"/>
</dbReference>
<evidence type="ECO:0000313" key="9">
    <source>
        <dbReference type="Proteomes" id="UP001142592"/>
    </source>
</evidence>